<feature type="compositionally biased region" description="Basic and acidic residues" evidence="2">
    <location>
        <begin position="1"/>
        <end position="16"/>
    </location>
</feature>
<dbReference type="InterPro" id="IPR036875">
    <property type="entry name" value="Znf_CCHC_sf"/>
</dbReference>
<dbReference type="PANTHER" id="PTHR34676">
    <property type="entry name" value="DUF4219 DOMAIN-CONTAINING PROTEIN-RELATED"/>
    <property type="match status" value="1"/>
</dbReference>
<feature type="region of interest" description="Disordered" evidence="2">
    <location>
        <begin position="1"/>
        <end position="24"/>
    </location>
</feature>
<feature type="region of interest" description="Disordered" evidence="2">
    <location>
        <begin position="400"/>
        <end position="445"/>
    </location>
</feature>
<organism evidence="4 5">
    <name type="scientific">Cuscuta campestris</name>
    <dbReference type="NCBI Taxonomy" id="132261"/>
    <lineage>
        <taxon>Eukaryota</taxon>
        <taxon>Viridiplantae</taxon>
        <taxon>Streptophyta</taxon>
        <taxon>Embryophyta</taxon>
        <taxon>Tracheophyta</taxon>
        <taxon>Spermatophyta</taxon>
        <taxon>Magnoliopsida</taxon>
        <taxon>eudicotyledons</taxon>
        <taxon>Gunneridae</taxon>
        <taxon>Pentapetalae</taxon>
        <taxon>asterids</taxon>
        <taxon>lamiids</taxon>
        <taxon>Solanales</taxon>
        <taxon>Convolvulaceae</taxon>
        <taxon>Cuscuteae</taxon>
        <taxon>Cuscuta</taxon>
        <taxon>Cuscuta subgen. Grammica</taxon>
        <taxon>Cuscuta sect. Cleistogrammica</taxon>
    </lineage>
</organism>
<evidence type="ECO:0000313" key="4">
    <source>
        <dbReference type="EMBL" id="VFQ93899.1"/>
    </source>
</evidence>
<dbReference type="PROSITE" id="PS50158">
    <property type="entry name" value="ZF_CCHC"/>
    <property type="match status" value="1"/>
</dbReference>
<dbReference type="InterPro" id="IPR001878">
    <property type="entry name" value="Znf_CCHC"/>
</dbReference>
<protein>
    <recommendedName>
        <fullName evidence="3">CCHC-type domain-containing protein</fullName>
    </recommendedName>
</protein>
<dbReference type="AlphaFoldDB" id="A0A484MZC7"/>
<feature type="compositionally biased region" description="Basic and acidic residues" evidence="2">
    <location>
        <begin position="420"/>
        <end position="435"/>
    </location>
</feature>
<evidence type="ECO:0000256" key="2">
    <source>
        <dbReference type="SAM" id="MobiDB-lite"/>
    </source>
</evidence>
<keyword evidence="1" id="KW-0862">Zinc</keyword>
<dbReference type="SUPFAM" id="SSF57756">
    <property type="entry name" value="Retrovirus zinc finger-like domains"/>
    <property type="match status" value="1"/>
</dbReference>
<keyword evidence="5" id="KW-1185">Reference proteome</keyword>
<dbReference type="GO" id="GO:0003676">
    <property type="term" value="F:nucleic acid binding"/>
    <property type="evidence" value="ECO:0007669"/>
    <property type="project" value="InterPro"/>
</dbReference>
<evidence type="ECO:0000256" key="1">
    <source>
        <dbReference type="PROSITE-ProRule" id="PRU00047"/>
    </source>
</evidence>
<evidence type="ECO:0000259" key="3">
    <source>
        <dbReference type="PROSITE" id="PS50158"/>
    </source>
</evidence>
<keyword evidence="1" id="KW-0863">Zinc-finger</keyword>
<dbReference type="OrthoDB" id="686744at2759"/>
<evidence type="ECO:0000313" key="5">
    <source>
        <dbReference type="Proteomes" id="UP000595140"/>
    </source>
</evidence>
<dbReference type="EMBL" id="OOIL02005041">
    <property type="protein sequence ID" value="VFQ93899.1"/>
    <property type="molecule type" value="Genomic_DNA"/>
</dbReference>
<proteinExistence type="predicted"/>
<dbReference type="SMART" id="SM00343">
    <property type="entry name" value="ZnF_C2HC"/>
    <property type="match status" value="1"/>
</dbReference>
<name>A0A484MZC7_9ASTE</name>
<dbReference type="PANTHER" id="PTHR34676:SF15">
    <property type="entry name" value="ZINC FINGER, CCHC-TYPE-RELATED"/>
    <property type="match status" value="1"/>
</dbReference>
<reference evidence="4 5" key="1">
    <citation type="submission" date="2018-04" db="EMBL/GenBank/DDBJ databases">
        <authorList>
            <person name="Vogel A."/>
        </authorList>
    </citation>
    <scope>NUCLEOTIDE SEQUENCE [LARGE SCALE GENOMIC DNA]</scope>
</reference>
<keyword evidence="1" id="KW-0479">Metal-binding</keyword>
<dbReference type="Gene3D" id="4.10.60.10">
    <property type="entry name" value="Zinc finger, CCHC-type"/>
    <property type="match status" value="1"/>
</dbReference>
<feature type="region of interest" description="Disordered" evidence="2">
    <location>
        <begin position="72"/>
        <end position="93"/>
    </location>
</feature>
<dbReference type="GO" id="GO:0008270">
    <property type="term" value="F:zinc ion binding"/>
    <property type="evidence" value="ECO:0007669"/>
    <property type="project" value="UniProtKB-KW"/>
</dbReference>
<gene>
    <name evidence="4" type="ORF">CCAM_LOCUS35675</name>
</gene>
<dbReference type="Pfam" id="PF14223">
    <property type="entry name" value="Retrotran_gag_2"/>
    <property type="match status" value="1"/>
</dbReference>
<dbReference type="Proteomes" id="UP000595140">
    <property type="component" value="Unassembled WGS sequence"/>
</dbReference>
<sequence length="445" mass="50902">MSSDWRRCNSTAREDAGSGGDVQRSAWRRCNSTAMSSNWRRCNSTAREDAGSGGDVQRSAWRRCNPTALDDRRGQCRRRTATRREIGEGQSTSRHPLFDGTNYTYWKERMRIYIRSTKFQLWLVIKNGEETSMKKVDEKLIPKTEDEFDAEDIKKVENCAKAINMLYCAVNPDDYRKISCCTTTKEMWDKLEVTYEGTDQVQEAKIDFLTQEYEMFRMKEHEKIDDMFDRFSKIVNDVHALKKTYTDRDLVRKILRSLTSEWRSNADAIYESIGTSNVTIHGLRGNLKTYESTILNPSLNDQRKGIALKAVKESTMDDSSDDDEVKLVMKKFCKLLRKKEKVEDGPVCYGCGEAGHIKNKCPKSGRNARHFKRQRAALKAQVEYLAKEVTKLTKIKLNALQGSDHEDDSSTSGITKARAPVHEGISKESKGKKNTEIYTGSPPRG</sequence>
<feature type="domain" description="CCHC-type" evidence="3">
    <location>
        <begin position="348"/>
        <end position="363"/>
    </location>
</feature>
<accession>A0A484MZC7</accession>